<dbReference type="SUPFAM" id="SSF51735">
    <property type="entry name" value="NAD(P)-binding Rossmann-fold domains"/>
    <property type="match status" value="1"/>
</dbReference>
<dbReference type="AlphaFoldDB" id="A0A4Y8KVJ6"/>
<comment type="similarity">
    <text evidence="1">Belongs to the HIBADH-related family.</text>
</comment>
<dbReference type="InterPro" id="IPR051265">
    <property type="entry name" value="HIBADH-related_NP60_sf"/>
</dbReference>
<dbReference type="Pfam" id="PF03446">
    <property type="entry name" value="NAD_binding_2"/>
    <property type="match status" value="1"/>
</dbReference>
<evidence type="ECO:0000313" key="7">
    <source>
        <dbReference type="Proteomes" id="UP000298218"/>
    </source>
</evidence>
<dbReference type="GO" id="GO:0016491">
    <property type="term" value="F:oxidoreductase activity"/>
    <property type="evidence" value="ECO:0007669"/>
    <property type="project" value="UniProtKB-KW"/>
</dbReference>
<evidence type="ECO:0000259" key="4">
    <source>
        <dbReference type="Pfam" id="PF03446"/>
    </source>
</evidence>
<dbReference type="Pfam" id="PF14833">
    <property type="entry name" value="NAD_binding_11"/>
    <property type="match status" value="1"/>
</dbReference>
<keyword evidence="3" id="KW-0520">NAD</keyword>
<evidence type="ECO:0000259" key="5">
    <source>
        <dbReference type="Pfam" id="PF14833"/>
    </source>
</evidence>
<keyword evidence="7" id="KW-1185">Reference proteome</keyword>
<gene>
    <name evidence="6" type="ORF">E3T53_01180</name>
</gene>
<accession>A0A4Y8KVJ6</accession>
<dbReference type="PROSITE" id="PS00895">
    <property type="entry name" value="3_HYDROXYISOBUT_DH"/>
    <property type="match status" value="1"/>
</dbReference>
<protein>
    <submittedName>
        <fullName evidence="6">NAD(P)-dependent oxidoreductase</fullName>
    </submittedName>
</protein>
<dbReference type="PIRSF" id="PIRSF000103">
    <property type="entry name" value="HIBADH"/>
    <property type="match status" value="1"/>
</dbReference>
<dbReference type="InterPro" id="IPR029154">
    <property type="entry name" value="HIBADH-like_NADP-bd"/>
</dbReference>
<organism evidence="6 7">
    <name type="scientific">Cryobacterium psychrophilum</name>
    <dbReference type="NCBI Taxonomy" id="41988"/>
    <lineage>
        <taxon>Bacteria</taxon>
        <taxon>Bacillati</taxon>
        <taxon>Actinomycetota</taxon>
        <taxon>Actinomycetes</taxon>
        <taxon>Micrococcales</taxon>
        <taxon>Microbacteriaceae</taxon>
        <taxon>Cryobacterium</taxon>
    </lineage>
</organism>
<dbReference type="GO" id="GO:0050661">
    <property type="term" value="F:NADP binding"/>
    <property type="evidence" value="ECO:0007669"/>
    <property type="project" value="InterPro"/>
</dbReference>
<dbReference type="InterPro" id="IPR015815">
    <property type="entry name" value="HIBADH-related"/>
</dbReference>
<evidence type="ECO:0000256" key="1">
    <source>
        <dbReference type="ARBA" id="ARBA00009080"/>
    </source>
</evidence>
<evidence type="ECO:0000256" key="2">
    <source>
        <dbReference type="ARBA" id="ARBA00023002"/>
    </source>
</evidence>
<evidence type="ECO:0000256" key="3">
    <source>
        <dbReference type="ARBA" id="ARBA00023027"/>
    </source>
</evidence>
<dbReference type="OrthoDB" id="3185659at2"/>
<dbReference type="GO" id="GO:0051287">
    <property type="term" value="F:NAD binding"/>
    <property type="evidence" value="ECO:0007669"/>
    <property type="project" value="InterPro"/>
</dbReference>
<dbReference type="SUPFAM" id="SSF48179">
    <property type="entry name" value="6-phosphogluconate dehydrogenase C-terminal domain-like"/>
    <property type="match status" value="1"/>
</dbReference>
<dbReference type="PANTHER" id="PTHR43580">
    <property type="entry name" value="OXIDOREDUCTASE GLYR1-RELATED"/>
    <property type="match status" value="1"/>
</dbReference>
<keyword evidence="2" id="KW-0560">Oxidoreductase</keyword>
<dbReference type="InterPro" id="IPR036291">
    <property type="entry name" value="NAD(P)-bd_dom_sf"/>
</dbReference>
<evidence type="ECO:0000313" key="6">
    <source>
        <dbReference type="EMBL" id="TFD81650.1"/>
    </source>
</evidence>
<dbReference type="EMBL" id="SOHQ01000007">
    <property type="protein sequence ID" value="TFD81650.1"/>
    <property type="molecule type" value="Genomic_DNA"/>
</dbReference>
<feature type="domain" description="3-hydroxyisobutyrate dehydrogenase-like NAD-binding" evidence="5">
    <location>
        <begin position="167"/>
        <end position="283"/>
    </location>
</feature>
<dbReference type="InterPro" id="IPR002204">
    <property type="entry name" value="3-OH-isobutyrate_DH-rel_CS"/>
</dbReference>
<dbReference type="Gene3D" id="3.40.50.720">
    <property type="entry name" value="NAD(P)-binding Rossmann-like Domain"/>
    <property type="match status" value="1"/>
</dbReference>
<reference evidence="6 7" key="1">
    <citation type="submission" date="2019-03" db="EMBL/GenBank/DDBJ databases">
        <title>Genomics of glacier-inhabiting Cryobacterium strains.</title>
        <authorList>
            <person name="Liu Q."/>
            <person name="Xin Y.-H."/>
        </authorList>
    </citation>
    <scope>NUCLEOTIDE SEQUENCE [LARGE SCALE GENOMIC DNA]</scope>
    <source>
        <strain evidence="6 7">CGMCC 1.4292</strain>
    </source>
</reference>
<comment type="caution">
    <text evidence="6">The sequence shown here is derived from an EMBL/GenBank/DDBJ whole genome shotgun (WGS) entry which is preliminary data.</text>
</comment>
<feature type="domain" description="6-phosphogluconate dehydrogenase NADP-binding" evidence="4">
    <location>
        <begin position="4"/>
        <end position="160"/>
    </location>
</feature>
<dbReference type="Proteomes" id="UP000298218">
    <property type="component" value="Unassembled WGS sequence"/>
</dbReference>
<dbReference type="GO" id="GO:0016054">
    <property type="term" value="P:organic acid catabolic process"/>
    <property type="evidence" value="ECO:0007669"/>
    <property type="project" value="UniProtKB-ARBA"/>
</dbReference>
<dbReference type="InterPro" id="IPR008927">
    <property type="entry name" value="6-PGluconate_DH-like_C_sf"/>
</dbReference>
<dbReference type="RefSeq" id="WP_134172455.1">
    <property type="nucleotide sequence ID" value="NZ_SODI01000001.1"/>
</dbReference>
<dbReference type="Gene3D" id="1.10.1040.10">
    <property type="entry name" value="N-(1-d-carboxylethyl)-l-norvaline Dehydrogenase, domain 2"/>
    <property type="match status" value="1"/>
</dbReference>
<dbReference type="InterPro" id="IPR006115">
    <property type="entry name" value="6PGDH_NADP-bd"/>
</dbReference>
<dbReference type="InterPro" id="IPR013328">
    <property type="entry name" value="6PGD_dom2"/>
</dbReference>
<dbReference type="PANTHER" id="PTHR43580:SF2">
    <property type="entry name" value="CYTOKINE-LIKE NUCLEAR FACTOR N-PAC"/>
    <property type="match status" value="1"/>
</dbReference>
<name>A0A4Y8KVJ6_9MICO</name>
<sequence>MTSISYVGLGTMGLEMARRLVAAGHFVTIWNRSDNPALAELERDGARRVRSVGEAMKSDVVFSMLAHDAAVREQFSPDVLSHAQSSTIHVNMATVSVALADDMEKQHRGAGVGYLAAPVLGRPPVAAAGQLNIVASGDPDLIARVEPLLAILGKRTWIVGPRPRDANLVKIAVNYNIIHAIQALAESITLIEQGGIAGQQFVDILTDAAFTGSAYTGYGAIIAGKRYSPASFPVALGLKDLGLAEEAAGLHGMSLPVAPVLRDLFERTLAEPDLATLDWSAVAEITRGLAGQTR</sequence>
<proteinExistence type="inferred from homology"/>